<sequence>MRHTYRPGDVIRIEAIHIEEGIDFHGCECTVGTCLYGRDVTDLILTEHKTGLTLLATSDEVSFVRNGSVWS</sequence>
<dbReference type="EMBL" id="SWMS01000014">
    <property type="protein sequence ID" value="TKG67021.1"/>
    <property type="molecule type" value="Genomic_DNA"/>
</dbReference>
<name>A0ABY2S0D4_9PSEU</name>
<protein>
    <submittedName>
        <fullName evidence="1">Uncharacterized protein</fullName>
    </submittedName>
</protein>
<reference evidence="1 2" key="1">
    <citation type="journal article" date="2015" name="Antonie Van Leeuwenhoek">
        <title>Prauserella endophytica sp. nov., an endophytic actinobacterium isolated from Tamarix taklamakanensis.</title>
        <authorList>
            <person name="Liu J.M."/>
            <person name="Habden X."/>
            <person name="Guo L."/>
            <person name="Tuo L."/>
            <person name="Jiang Z.K."/>
            <person name="Liu S.W."/>
            <person name="Liu X.F."/>
            <person name="Chen L."/>
            <person name="Li R.F."/>
            <person name="Zhang Y.Q."/>
            <person name="Sun C.H."/>
        </authorList>
    </citation>
    <scope>NUCLEOTIDE SEQUENCE [LARGE SCALE GENOMIC DNA]</scope>
    <source>
        <strain evidence="1 2">CGMCC 4.7182</strain>
    </source>
</reference>
<proteinExistence type="predicted"/>
<dbReference type="RefSeq" id="WP_137096153.1">
    <property type="nucleotide sequence ID" value="NZ_SWMS01000014.1"/>
</dbReference>
<keyword evidence="2" id="KW-1185">Reference proteome</keyword>
<gene>
    <name evidence="1" type="ORF">FCN18_24250</name>
</gene>
<evidence type="ECO:0000313" key="2">
    <source>
        <dbReference type="Proteomes" id="UP000309992"/>
    </source>
</evidence>
<accession>A0ABY2S0D4</accession>
<comment type="caution">
    <text evidence="1">The sequence shown here is derived from an EMBL/GenBank/DDBJ whole genome shotgun (WGS) entry which is preliminary data.</text>
</comment>
<dbReference type="Proteomes" id="UP000309992">
    <property type="component" value="Unassembled WGS sequence"/>
</dbReference>
<organism evidence="1 2">
    <name type="scientific">Prauserella endophytica</name>
    <dbReference type="NCBI Taxonomy" id="1592324"/>
    <lineage>
        <taxon>Bacteria</taxon>
        <taxon>Bacillati</taxon>
        <taxon>Actinomycetota</taxon>
        <taxon>Actinomycetes</taxon>
        <taxon>Pseudonocardiales</taxon>
        <taxon>Pseudonocardiaceae</taxon>
        <taxon>Prauserella</taxon>
        <taxon>Prauserella coralliicola group</taxon>
    </lineage>
</organism>
<evidence type="ECO:0000313" key="1">
    <source>
        <dbReference type="EMBL" id="TKG67021.1"/>
    </source>
</evidence>